<protein>
    <recommendedName>
        <fullName evidence="5">ATP-dependent Clp protease proteolytic subunit</fullName>
    </recommendedName>
</protein>
<dbReference type="PRINTS" id="PR00127">
    <property type="entry name" value="CLPPROTEASEP"/>
</dbReference>
<keyword evidence="4" id="KW-1185">Reference proteome</keyword>
<sequence length="190" mass="20996">MAAVAVIFHGPISHPATIRFRNALCQMVNEAKPDGARKYDKLYLLMNSAGGSLDDGISLYSLIRMLPMAVTTVNMGFIASIAVIPFLAGSNRISTPNGCFHFHQFDWTFDTSRATRSQLSDYTQILDSARGQAFEILKSQTLLTETDFEQLKLMNEPVVKGAAFAKEKGIIQEIEFPALPANTPIFNVDY</sequence>
<dbReference type="EMBL" id="CP042906">
    <property type="protein sequence ID" value="QEX16122.1"/>
    <property type="molecule type" value="Genomic_DNA"/>
</dbReference>
<evidence type="ECO:0000313" key="4">
    <source>
        <dbReference type="Proteomes" id="UP000326202"/>
    </source>
</evidence>
<evidence type="ECO:0008006" key="5">
    <source>
        <dbReference type="Google" id="ProtNLM"/>
    </source>
</evidence>
<dbReference type="GO" id="GO:0006508">
    <property type="term" value="P:proteolysis"/>
    <property type="evidence" value="ECO:0007669"/>
    <property type="project" value="InterPro"/>
</dbReference>
<dbReference type="Proteomes" id="UP000326202">
    <property type="component" value="Chromosome"/>
</dbReference>
<dbReference type="KEGG" id="htq:FRZ44_14140"/>
<keyword evidence="2" id="KW-0812">Transmembrane</keyword>
<evidence type="ECO:0000256" key="1">
    <source>
        <dbReference type="ARBA" id="ARBA00007039"/>
    </source>
</evidence>
<evidence type="ECO:0000256" key="2">
    <source>
        <dbReference type="SAM" id="Phobius"/>
    </source>
</evidence>
<evidence type="ECO:0000313" key="3">
    <source>
        <dbReference type="EMBL" id="QEX16122.1"/>
    </source>
</evidence>
<reference evidence="3 4" key="1">
    <citation type="submission" date="2019-08" db="EMBL/GenBank/DDBJ databases">
        <title>Hyperibacter terrae gen. nov., sp. nov. and Hyperibacter viscosus sp. nov., two new members in the family Rhodospirillaceae isolated from the rhizosphere of Hypericum perforatum.</title>
        <authorList>
            <person name="Noviana Z."/>
        </authorList>
    </citation>
    <scope>NUCLEOTIDE SEQUENCE [LARGE SCALE GENOMIC DNA]</scope>
    <source>
        <strain evidence="3 4">R5913</strain>
    </source>
</reference>
<dbReference type="SUPFAM" id="SSF52096">
    <property type="entry name" value="ClpP/crotonase"/>
    <property type="match status" value="1"/>
</dbReference>
<accession>A0A5J6MF98</accession>
<dbReference type="Pfam" id="PF00574">
    <property type="entry name" value="CLP_protease"/>
    <property type="match status" value="1"/>
</dbReference>
<dbReference type="GO" id="GO:0004252">
    <property type="term" value="F:serine-type endopeptidase activity"/>
    <property type="evidence" value="ECO:0007669"/>
    <property type="project" value="InterPro"/>
</dbReference>
<keyword evidence="2" id="KW-0472">Membrane</keyword>
<gene>
    <name evidence="3" type="ORF">FRZ44_14140</name>
</gene>
<dbReference type="InterPro" id="IPR023562">
    <property type="entry name" value="ClpP/TepA"/>
</dbReference>
<comment type="similarity">
    <text evidence="1">Belongs to the peptidase S14 family.</text>
</comment>
<dbReference type="InterPro" id="IPR001907">
    <property type="entry name" value="ClpP"/>
</dbReference>
<dbReference type="AlphaFoldDB" id="A0A5J6MF98"/>
<dbReference type="Gene3D" id="3.90.226.10">
    <property type="entry name" value="2-enoyl-CoA Hydratase, Chain A, domain 1"/>
    <property type="match status" value="1"/>
</dbReference>
<name>A0A5J6MF98_9PROT</name>
<organism evidence="3 4">
    <name type="scientific">Hypericibacter terrae</name>
    <dbReference type="NCBI Taxonomy" id="2602015"/>
    <lineage>
        <taxon>Bacteria</taxon>
        <taxon>Pseudomonadati</taxon>
        <taxon>Pseudomonadota</taxon>
        <taxon>Alphaproteobacteria</taxon>
        <taxon>Rhodospirillales</taxon>
        <taxon>Dongiaceae</taxon>
        <taxon>Hypericibacter</taxon>
    </lineage>
</organism>
<proteinExistence type="inferred from homology"/>
<dbReference type="GO" id="GO:0004176">
    <property type="term" value="F:ATP-dependent peptidase activity"/>
    <property type="evidence" value="ECO:0007669"/>
    <property type="project" value="InterPro"/>
</dbReference>
<dbReference type="RefSeq" id="WP_151176521.1">
    <property type="nucleotide sequence ID" value="NZ_CP042906.1"/>
</dbReference>
<dbReference type="InterPro" id="IPR029045">
    <property type="entry name" value="ClpP/crotonase-like_dom_sf"/>
</dbReference>
<feature type="transmembrane region" description="Helical" evidence="2">
    <location>
        <begin position="65"/>
        <end position="88"/>
    </location>
</feature>
<dbReference type="OrthoDB" id="7946509at2"/>
<keyword evidence="2" id="KW-1133">Transmembrane helix</keyword>